<reference evidence="4" key="1">
    <citation type="journal article" date="2019" name="Int. J. Syst. Evol. Microbiol.">
        <title>The Global Catalogue of Microorganisms (GCM) 10K type strain sequencing project: providing services to taxonomists for standard genome sequencing and annotation.</title>
        <authorList>
            <consortium name="The Broad Institute Genomics Platform"/>
            <consortium name="The Broad Institute Genome Sequencing Center for Infectious Disease"/>
            <person name="Wu L."/>
            <person name="Ma J."/>
        </authorList>
    </citation>
    <scope>NUCLEOTIDE SEQUENCE [LARGE SCALE GENOMIC DNA]</scope>
    <source>
        <strain evidence="4">ZS-22-S1</strain>
    </source>
</reference>
<dbReference type="EMBL" id="JBHSIS010000022">
    <property type="protein sequence ID" value="MFC4858003.1"/>
    <property type="molecule type" value="Genomic_DNA"/>
</dbReference>
<dbReference type="Proteomes" id="UP001595859">
    <property type="component" value="Unassembled WGS sequence"/>
</dbReference>
<dbReference type="PROSITE" id="PS50125">
    <property type="entry name" value="GUANYLATE_CYCLASE_2"/>
    <property type="match status" value="2"/>
</dbReference>
<evidence type="ECO:0000313" key="3">
    <source>
        <dbReference type="EMBL" id="MFC4858003.1"/>
    </source>
</evidence>
<keyword evidence="4" id="KW-1185">Reference proteome</keyword>
<dbReference type="InterPro" id="IPR001054">
    <property type="entry name" value="A/G_cyclase"/>
</dbReference>
<evidence type="ECO:0000313" key="4">
    <source>
        <dbReference type="Proteomes" id="UP001595859"/>
    </source>
</evidence>
<dbReference type="InterPro" id="IPR029787">
    <property type="entry name" value="Nucleotide_cyclase"/>
</dbReference>
<feature type="domain" description="Guanylate cyclase" evidence="2">
    <location>
        <begin position="47"/>
        <end position="186"/>
    </location>
</feature>
<name>A0ABV9SC03_9PSEU</name>
<dbReference type="RefSeq" id="WP_378060148.1">
    <property type="nucleotide sequence ID" value="NZ_JBHSIS010000022.1"/>
</dbReference>
<sequence>MTWTFELAQERAEDRYMQTADLRIEDVTRKIDFDNISRTRPRRVTGTHLYVDIVNFNRQLRAQEEDGDDGEELLRMLHVFAREVSKIIAHDFDGQKIHFQGPRVHALSYRPISDESTIAVKAVLTCLAIRHSTAVFNDVLDLDGSEAWQIAAGLDHGRCIATRNGAGGDQELLFLGGAANHAAKLLQSSGVRMTTRVYDLLPQTFQDKVEDMGDGTYRISLSASEVERLSAEYGWPWTRADSRKRLEDAAERYPVGSVTSTKVKEKIDKATLTLSNTKRVQGASIFADVDGFTSYIDGLQSLDDDLVEAIRLFHVIRGVMRDSAVQDFEALRIQYQGDRMQSLAYRPVQEEEKAALSAVRLAAALTSVADEVIPHVLPELPAHRLAIGLSWGQVLVSRVGEHGNTDVISLGGSTAAAATIQQRLDGGQIGLDRSVRDYLPAWLQQAFPWSSSVQAYVATDLTYNDLAILEASEQKDRALGALAATTAVVGLAAAGAVVLSRKPAKPWSNG</sequence>
<feature type="transmembrane region" description="Helical" evidence="1">
    <location>
        <begin position="478"/>
        <end position="499"/>
    </location>
</feature>
<dbReference type="Gene3D" id="3.30.70.1230">
    <property type="entry name" value="Nucleotide cyclase"/>
    <property type="match status" value="2"/>
</dbReference>
<protein>
    <recommendedName>
        <fullName evidence="2">Guanylate cyclase domain-containing protein</fullName>
    </recommendedName>
</protein>
<keyword evidence="1" id="KW-0472">Membrane</keyword>
<organism evidence="3 4">
    <name type="scientific">Actinophytocola glycyrrhizae</name>
    <dbReference type="NCBI Taxonomy" id="2044873"/>
    <lineage>
        <taxon>Bacteria</taxon>
        <taxon>Bacillati</taxon>
        <taxon>Actinomycetota</taxon>
        <taxon>Actinomycetes</taxon>
        <taxon>Pseudonocardiales</taxon>
        <taxon>Pseudonocardiaceae</taxon>
    </lineage>
</organism>
<evidence type="ECO:0000256" key="1">
    <source>
        <dbReference type="SAM" id="Phobius"/>
    </source>
</evidence>
<evidence type="ECO:0000259" key="2">
    <source>
        <dbReference type="PROSITE" id="PS50125"/>
    </source>
</evidence>
<gene>
    <name evidence="3" type="ORF">ACFPCV_31270</name>
</gene>
<proteinExistence type="predicted"/>
<comment type="caution">
    <text evidence="3">The sequence shown here is derived from an EMBL/GenBank/DDBJ whole genome shotgun (WGS) entry which is preliminary data.</text>
</comment>
<keyword evidence="1" id="KW-0812">Transmembrane</keyword>
<dbReference type="SUPFAM" id="SSF55073">
    <property type="entry name" value="Nucleotide cyclase"/>
    <property type="match status" value="2"/>
</dbReference>
<keyword evidence="1" id="KW-1133">Transmembrane helix</keyword>
<accession>A0ABV9SC03</accession>
<feature type="domain" description="Guanylate cyclase" evidence="2">
    <location>
        <begin position="283"/>
        <end position="422"/>
    </location>
</feature>